<dbReference type="RefSeq" id="WP_330583121.1">
    <property type="nucleotide sequence ID" value="NZ_WKRD01000007.1"/>
</dbReference>
<feature type="region of interest" description="Disordered" evidence="1">
    <location>
        <begin position="381"/>
        <end position="419"/>
    </location>
</feature>
<comment type="caution">
    <text evidence="2">The sequence shown here is derived from an EMBL/GenBank/DDBJ whole genome shotgun (WGS) entry which is preliminary data.</text>
</comment>
<dbReference type="InterPro" id="IPR006944">
    <property type="entry name" value="Phage/GTA_portal"/>
</dbReference>
<evidence type="ECO:0000313" key="2">
    <source>
        <dbReference type="EMBL" id="MSC57770.1"/>
    </source>
</evidence>
<dbReference type="EMBL" id="WKRD01000007">
    <property type="protein sequence ID" value="MSC57770.1"/>
    <property type="molecule type" value="Genomic_DNA"/>
</dbReference>
<accession>A0A7C9LEF5</accession>
<sequence>MRKTGLFDYLFKGRKNKEIIGEYFKLLNGYSPVFSTYDGGVYEMDLTRTAINSFATHCSKLKPEVEGSALKNLERTLQFKPNAFMDTTKFIARVATILECEHTAFIIPIEDQYGQLAGWYPLLPQNCEIIEYQKQVFLRYTFGNGERAAIEFERVGILTTHQYKDDIFGEDNKTMKPTMQLIHTSNEGIINAVKNSANIRFLAKVANMLKPEDIKKERDRFTQDNLSSDNKSGMIIYDNKFSDVKPVESKPYTPNALQMQQIQENVCTHFGTNMDILQNKFNEDTWNAYYEGKIEPFAIQLSLVMSNMTFTPRELARGNAITFSANRLQYASNNTKLQVSTQLFDRGLLNRNGVMDIWNMAHVEDGDKYYIRKEYTEVSELDKHNKEPQPVIITQQPQQTEPTAGQEPEPQQTGEKGEE</sequence>
<dbReference type="Proteomes" id="UP000481964">
    <property type="component" value="Unassembled WGS sequence"/>
</dbReference>
<dbReference type="Pfam" id="PF04860">
    <property type="entry name" value="Phage_portal"/>
    <property type="match status" value="1"/>
</dbReference>
<organism evidence="2 3">
    <name type="scientific">Lachnospira eligens</name>
    <dbReference type="NCBI Taxonomy" id="39485"/>
    <lineage>
        <taxon>Bacteria</taxon>
        <taxon>Bacillati</taxon>
        <taxon>Bacillota</taxon>
        <taxon>Clostridia</taxon>
        <taxon>Lachnospirales</taxon>
        <taxon>Lachnospiraceae</taxon>
        <taxon>Lachnospira</taxon>
    </lineage>
</organism>
<feature type="compositionally biased region" description="Low complexity" evidence="1">
    <location>
        <begin position="388"/>
        <end position="413"/>
    </location>
</feature>
<evidence type="ECO:0000313" key="3">
    <source>
        <dbReference type="Proteomes" id="UP000481964"/>
    </source>
</evidence>
<proteinExistence type="predicted"/>
<evidence type="ECO:0000256" key="1">
    <source>
        <dbReference type="SAM" id="MobiDB-lite"/>
    </source>
</evidence>
<dbReference type="AlphaFoldDB" id="A0A7C9LEF5"/>
<reference evidence="2 3" key="1">
    <citation type="journal article" date="2019" name="Nat. Med.">
        <title>A library of human gut bacterial isolates paired with longitudinal multiomics data enables mechanistic microbiome research.</title>
        <authorList>
            <person name="Poyet M."/>
            <person name="Groussin M."/>
            <person name="Gibbons S.M."/>
            <person name="Avila-Pacheco J."/>
            <person name="Jiang X."/>
            <person name="Kearney S.M."/>
            <person name="Perrotta A.R."/>
            <person name="Berdy B."/>
            <person name="Zhao S."/>
            <person name="Lieberman T.D."/>
            <person name="Swanson P.K."/>
            <person name="Smith M."/>
            <person name="Roesemann S."/>
            <person name="Alexander J.E."/>
            <person name="Rich S.A."/>
            <person name="Livny J."/>
            <person name="Vlamakis H."/>
            <person name="Clish C."/>
            <person name="Bullock K."/>
            <person name="Deik A."/>
            <person name="Scott J."/>
            <person name="Pierce K.A."/>
            <person name="Xavier R.J."/>
            <person name="Alm E.J."/>
        </authorList>
    </citation>
    <scope>NUCLEOTIDE SEQUENCE [LARGE SCALE GENOMIC DNA]</scope>
    <source>
        <strain evidence="2 3">BIOML-A1</strain>
    </source>
</reference>
<protein>
    <submittedName>
        <fullName evidence="2">Phage portal protein</fullName>
    </submittedName>
</protein>
<name>A0A7C9LEF5_9FIRM</name>
<gene>
    <name evidence="2" type="ORF">GKE48_10000</name>
</gene>